<protein>
    <submittedName>
        <fullName evidence="5">Transcriptional regulator</fullName>
    </submittedName>
</protein>
<dbReference type="OrthoDB" id="9788446at2"/>
<comment type="caution">
    <text evidence="5">The sequence shown here is derived from an EMBL/GenBank/DDBJ whole genome shotgun (WGS) entry which is preliminary data.</text>
</comment>
<keyword evidence="2" id="KW-0238">DNA-binding</keyword>
<accession>A0A1T2X0L3</accession>
<organism evidence="5 6">
    <name type="scientific">Paenibacillus selenitireducens</name>
    <dbReference type="NCBI Taxonomy" id="1324314"/>
    <lineage>
        <taxon>Bacteria</taxon>
        <taxon>Bacillati</taxon>
        <taxon>Bacillota</taxon>
        <taxon>Bacilli</taxon>
        <taxon>Bacillales</taxon>
        <taxon>Paenibacillaceae</taxon>
        <taxon>Paenibacillus</taxon>
    </lineage>
</organism>
<sequence length="348" mass="39838">MSNSRFDLKRIIDLEKWDKLQDSLSLVSKMAILTVDYKGVPVSKHSHCQSFCQGVRQDAYLSQYCQKCDARGGLEAVRLNKPYIYLCHFNIIDIAIPIIIDNQYIGAIMAGQIKLRDADMPLLEQIVSRPSNAETDHKFKALKKDYQALPVLSYEEVTTIADMLFHLCTYIVEEAIDKNATIDMYKKALSLDTGQSSLESVNETERTYRNIQAIQQELSSALIETKVKKSASHAFLSSNPVLQPAFDYIYAHKNENFNLQEMAKQCHMSSSYFSRIFTKETGENFSVFVARLKIEWAKQLLETTDLSMNQISDELGFCDAGYFIKTFKKFETLTPAVYRNVYKHKVSK</sequence>
<gene>
    <name evidence="5" type="ORF">BVG16_29485</name>
</gene>
<dbReference type="PANTHER" id="PTHR43280">
    <property type="entry name" value="ARAC-FAMILY TRANSCRIPTIONAL REGULATOR"/>
    <property type="match status" value="1"/>
</dbReference>
<dbReference type="Pfam" id="PF12833">
    <property type="entry name" value="HTH_18"/>
    <property type="match status" value="1"/>
</dbReference>
<dbReference type="SMART" id="SM00342">
    <property type="entry name" value="HTH_ARAC"/>
    <property type="match status" value="1"/>
</dbReference>
<proteinExistence type="predicted"/>
<dbReference type="Gene3D" id="1.10.10.60">
    <property type="entry name" value="Homeodomain-like"/>
    <property type="match status" value="2"/>
</dbReference>
<dbReference type="STRING" id="1324314.BVG16_29485"/>
<reference evidence="5 6" key="1">
    <citation type="submission" date="2017-01" db="EMBL/GenBank/DDBJ databases">
        <title>Genome analysis of Paenibacillus selenitrireducens ES3-24.</title>
        <authorList>
            <person name="Xu D."/>
            <person name="Yao R."/>
            <person name="Zheng S."/>
        </authorList>
    </citation>
    <scope>NUCLEOTIDE SEQUENCE [LARGE SCALE GENOMIC DNA]</scope>
    <source>
        <strain evidence="5 6">ES3-24</strain>
    </source>
</reference>
<dbReference type="PANTHER" id="PTHR43280:SF28">
    <property type="entry name" value="HTH-TYPE TRANSCRIPTIONAL ACTIVATOR RHAS"/>
    <property type="match status" value="1"/>
</dbReference>
<evidence type="ECO:0000256" key="2">
    <source>
        <dbReference type="ARBA" id="ARBA00023125"/>
    </source>
</evidence>
<dbReference type="AlphaFoldDB" id="A0A1T2X0L3"/>
<keyword evidence="1" id="KW-0805">Transcription regulation</keyword>
<feature type="domain" description="HTH araC/xylS-type" evidence="4">
    <location>
        <begin position="243"/>
        <end position="341"/>
    </location>
</feature>
<dbReference type="PROSITE" id="PS01124">
    <property type="entry name" value="HTH_ARAC_FAMILY_2"/>
    <property type="match status" value="1"/>
</dbReference>
<dbReference type="GO" id="GO:0003700">
    <property type="term" value="F:DNA-binding transcription factor activity"/>
    <property type="evidence" value="ECO:0007669"/>
    <property type="project" value="InterPro"/>
</dbReference>
<dbReference type="RefSeq" id="WP_078502783.1">
    <property type="nucleotide sequence ID" value="NZ_MSZX01000019.1"/>
</dbReference>
<keyword evidence="6" id="KW-1185">Reference proteome</keyword>
<evidence type="ECO:0000256" key="1">
    <source>
        <dbReference type="ARBA" id="ARBA00023015"/>
    </source>
</evidence>
<dbReference type="InterPro" id="IPR018771">
    <property type="entry name" value="PocR_dom"/>
</dbReference>
<keyword evidence="3" id="KW-0804">Transcription</keyword>
<dbReference type="EMBL" id="MSZX01000019">
    <property type="protein sequence ID" value="OPA73335.1"/>
    <property type="molecule type" value="Genomic_DNA"/>
</dbReference>
<dbReference type="Pfam" id="PF10114">
    <property type="entry name" value="PocR"/>
    <property type="match status" value="1"/>
</dbReference>
<evidence type="ECO:0000256" key="3">
    <source>
        <dbReference type="ARBA" id="ARBA00023163"/>
    </source>
</evidence>
<evidence type="ECO:0000259" key="4">
    <source>
        <dbReference type="PROSITE" id="PS01124"/>
    </source>
</evidence>
<dbReference type="Proteomes" id="UP000190188">
    <property type="component" value="Unassembled WGS sequence"/>
</dbReference>
<dbReference type="InterPro" id="IPR018060">
    <property type="entry name" value="HTH_AraC"/>
</dbReference>
<dbReference type="SUPFAM" id="SSF46689">
    <property type="entry name" value="Homeodomain-like"/>
    <property type="match status" value="2"/>
</dbReference>
<evidence type="ECO:0000313" key="6">
    <source>
        <dbReference type="Proteomes" id="UP000190188"/>
    </source>
</evidence>
<dbReference type="InterPro" id="IPR009057">
    <property type="entry name" value="Homeodomain-like_sf"/>
</dbReference>
<evidence type="ECO:0000313" key="5">
    <source>
        <dbReference type="EMBL" id="OPA73335.1"/>
    </source>
</evidence>
<dbReference type="GO" id="GO:0043565">
    <property type="term" value="F:sequence-specific DNA binding"/>
    <property type="evidence" value="ECO:0007669"/>
    <property type="project" value="InterPro"/>
</dbReference>
<name>A0A1T2X0L3_9BACL</name>